<name>A0A0J9VCG4_FUSO4</name>
<reference evidence="1" key="2">
    <citation type="journal article" date="2010" name="Nature">
        <title>Comparative genomics reveals mobile pathogenicity chromosomes in Fusarium.</title>
        <authorList>
            <person name="Ma L.J."/>
            <person name="van der Does H.C."/>
            <person name="Borkovich K.A."/>
            <person name="Coleman J.J."/>
            <person name="Daboussi M.J."/>
            <person name="Di Pietro A."/>
            <person name="Dufresne M."/>
            <person name="Freitag M."/>
            <person name="Grabherr M."/>
            <person name="Henrissat B."/>
            <person name="Houterman P.M."/>
            <person name="Kang S."/>
            <person name="Shim W.B."/>
            <person name="Woloshuk C."/>
            <person name="Xie X."/>
            <person name="Xu J.R."/>
            <person name="Antoniw J."/>
            <person name="Baker S.E."/>
            <person name="Bluhm B.H."/>
            <person name="Breakspear A."/>
            <person name="Brown D.W."/>
            <person name="Butchko R.A."/>
            <person name="Chapman S."/>
            <person name="Coulson R."/>
            <person name="Coutinho P.M."/>
            <person name="Danchin E.G."/>
            <person name="Diener A."/>
            <person name="Gale L.R."/>
            <person name="Gardiner D.M."/>
            <person name="Goff S."/>
            <person name="Hammond-Kosack K.E."/>
            <person name="Hilburn K."/>
            <person name="Hua-Van A."/>
            <person name="Jonkers W."/>
            <person name="Kazan K."/>
            <person name="Kodira C.D."/>
            <person name="Koehrsen M."/>
            <person name="Kumar L."/>
            <person name="Lee Y.H."/>
            <person name="Li L."/>
            <person name="Manners J.M."/>
            <person name="Miranda-Saavedra D."/>
            <person name="Mukherjee M."/>
            <person name="Park G."/>
            <person name="Park J."/>
            <person name="Park S.Y."/>
            <person name="Proctor R.H."/>
            <person name="Regev A."/>
            <person name="Ruiz-Roldan M.C."/>
            <person name="Sain D."/>
            <person name="Sakthikumar S."/>
            <person name="Sykes S."/>
            <person name="Schwartz D.C."/>
            <person name="Turgeon B.G."/>
            <person name="Wapinski I."/>
            <person name="Yoder O."/>
            <person name="Young S."/>
            <person name="Zeng Q."/>
            <person name="Zhou S."/>
            <person name="Galagan J."/>
            <person name="Cuomo C.A."/>
            <person name="Kistler H.C."/>
            <person name="Rep M."/>
        </authorList>
    </citation>
    <scope>NUCLEOTIDE SEQUENCE [LARGE SCALE GENOMIC DNA]</scope>
    <source>
        <strain evidence="1">4287</strain>
    </source>
</reference>
<proteinExistence type="predicted"/>
<dbReference type="VEuPathDB" id="FungiDB:FOXG_17771"/>
<reference evidence="1" key="1">
    <citation type="submission" date="2007-04" db="EMBL/GenBank/DDBJ databases">
        <authorList>
            <consortium name="The Broad Institute Genome Sequencing Platform"/>
            <person name="Birren B."/>
            <person name="Lander E."/>
            <person name="Galagan J."/>
            <person name="Nusbaum C."/>
            <person name="Devon K."/>
            <person name="Ma L.-J."/>
            <person name="Jaffe D."/>
            <person name="Butler J."/>
            <person name="Alvarez P."/>
            <person name="Gnerre S."/>
            <person name="Grabherr M."/>
            <person name="Kleber M."/>
            <person name="Mauceli E."/>
            <person name="Brockman W."/>
            <person name="MacCallum I.A."/>
            <person name="Young S."/>
            <person name="LaButti K."/>
            <person name="DeCaprio D."/>
            <person name="Crawford M."/>
            <person name="Koehrsen M."/>
            <person name="Engels R."/>
            <person name="Montgomery P."/>
            <person name="Pearson M."/>
            <person name="Howarth C."/>
            <person name="Larson L."/>
            <person name="White J."/>
            <person name="O'Leary S."/>
            <person name="Kodira C."/>
            <person name="Zeng Q."/>
            <person name="Yandava C."/>
            <person name="Alvarado L."/>
            <person name="Kistler C."/>
            <person name="Shim W.-B."/>
            <person name="Kang S."/>
            <person name="Woloshuk C."/>
        </authorList>
    </citation>
    <scope>NUCLEOTIDE SEQUENCE</scope>
    <source>
        <strain evidence="1">4287</strain>
    </source>
</reference>
<organism evidence="1 2">
    <name type="scientific">Fusarium oxysporum f. sp. lycopersici (strain 4287 / CBS 123668 / FGSC 9935 / NRRL 34936)</name>
    <name type="common">Fusarium vascular wilt of tomato</name>
    <dbReference type="NCBI Taxonomy" id="426428"/>
    <lineage>
        <taxon>Eukaryota</taxon>
        <taxon>Fungi</taxon>
        <taxon>Dikarya</taxon>
        <taxon>Ascomycota</taxon>
        <taxon>Pezizomycotina</taxon>
        <taxon>Sordariomycetes</taxon>
        <taxon>Hypocreomycetidae</taxon>
        <taxon>Hypocreales</taxon>
        <taxon>Nectriaceae</taxon>
        <taxon>Fusarium</taxon>
        <taxon>Fusarium oxysporum species complex</taxon>
    </lineage>
</organism>
<gene>
    <name evidence="1" type="ORF">FOXG_17771</name>
</gene>
<evidence type="ECO:0000313" key="2">
    <source>
        <dbReference type="Proteomes" id="UP000009097"/>
    </source>
</evidence>
<sequence length="186" mass="22644">MSHVRLLLWRNWLRVFHRLHNIRRSIRHRKVRRRNLPIWHPPPRHDDAKHLVCHHGPDPVHLRSRSKRHHVKQHQGEDGYPHGVSAARCWHFGRAVRHGCWLCYWHRWRCRSSCKFAATTSLYRNGPHPHLCRGSRLIRCHCVHPYVNSFHRWCNRMQVLRRTNQSAVAWYHVRPQVLNQGCRQLY</sequence>
<dbReference type="AlphaFoldDB" id="A0A0J9VCG4"/>
<dbReference type="RefSeq" id="XP_018246671.1">
    <property type="nucleotide sequence ID" value="XM_018397757.1"/>
</dbReference>
<evidence type="ECO:0000313" key="1">
    <source>
        <dbReference type="EMBL" id="KNB08626.1"/>
    </source>
</evidence>
<dbReference type="EMBL" id="DS231706">
    <property type="protein sequence ID" value="KNB08626.1"/>
    <property type="molecule type" value="Genomic_DNA"/>
</dbReference>
<protein>
    <submittedName>
        <fullName evidence="1">Uncharacterized protein</fullName>
    </submittedName>
</protein>
<dbReference type="GeneID" id="28958481"/>
<dbReference type="Proteomes" id="UP000009097">
    <property type="component" value="Unassembled WGS sequence"/>
</dbReference>
<dbReference type="KEGG" id="fox:FOXG_17771"/>
<accession>A0A0J9VCG4</accession>